<sequence>MTAADCLLLPLLERTEAVVPYFFGEDALQRCQFGRVQKMLKAARSSTVFGDLASDATTLARTNVEYASPLFRPEPVAAARIDATDPELVLTHALTAASEATRDAASRLCANHEGVCRFAIRSSNLSCEDAGLSISVDLALRHVAALMLSRSAATEAPLQPIISSSAADCITSSAGLAPQTPDVLEVFALKVGVPRDMDAASARALRAYLRLFAAAIRQHT</sequence>
<name>A0AAE0G0N8_9CHLO</name>
<accession>A0AAE0G0N8</accession>
<dbReference type="AlphaFoldDB" id="A0AAE0G0N8"/>
<organism evidence="1 2">
    <name type="scientific">Cymbomonas tetramitiformis</name>
    <dbReference type="NCBI Taxonomy" id="36881"/>
    <lineage>
        <taxon>Eukaryota</taxon>
        <taxon>Viridiplantae</taxon>
        <taxon>Chlorophyta</taxon>
        <taxon>Pyramimonadophyceae</taxon>
        <taxon>Pyramimonadales</taxon>
        <taxon>Pyramimonadaceae</taxon>
        <taxon>Cymbomonas</taxon>
    </lineage>
</organism>
<evidence type="ECO:0000313" key="1">
    <source>
        <dbReference type="EMBL" id="KAK3268731.1"/>
    </source>
</evidence>
<evidence type="ECO:0000313" key="2">
    <source>
        <dbReference type="Proteomes" id="UP001190700"/>
    </source>
</evidence>
<dbReference type="Proteomes" id="UP001190700">
    <property type="component" value="Unassembled WGS sequence"/>
</dbReference>
<keyword evidence="2" id="KW-1185">Reference proteome</keyword>
<gene>
    <name evidence="1" type="ORF">CYMTET_22779</name>
</gene>
<dbReference type="EMBL" id="LGRX02011617">
    <property type="protein sequence ID" value="KAK3268731.1"/>
    <property type="molecule type" value="Genomic_DNA"/>
</dbReference>
<protein>
    <submittedName>
        <fullName evidence="1">Uncharacterized protein</fullName>
    </submittedName>
</protein>
<comment type="caution">
    <text evidence="1">The sequence shown here is derived from an EMBL/GenBank/DDBJ whole genome shotgun (WGS) entry which is preliminary data.</text>
</comment>
<reference evidence="1 2" key="1">
    <citation type="journal article" date="2015" name="Genome Biol. Evol.">
        <title>Comparative Genomics of a Bacterivorous Green Alga Reveals Evolutionary Causalities and Consequences of Phago-Mixotrophic Mode of Nutrition.</title>
        <authorList>
            <person name="Burns J.A."/>
            <person name="Paasch A."/>
            <person name="Narechania A."/>
            <person name="Kim E."/>
        </authorList>
    </citation>
    <scope>NUCLEOTIDE SEQUENCE [LARGE SCALE GENOMIC DNA]</scope>
    <source>
        <strain evidence="1 2">PLY_AMNH</strain>
    </source>
</reference>
<proteinExistence type="predicted"/>